<evidence type="ECO:0000313" key="3">
    <source>
        <dbReference type="Proteomes" id="UP001459277"/>
    </source>
</evidence>
<dbReference type="SUPFAM" id="SSF56112">
    <property type="entry name" value="Protein kinase-like (PK-like)"/>
    <property type="match status" value="1"/>
</dbReference>
<reference evidence="2 3" key="1">
    <citation type="submission" date="2024-01" db="EMBL/GenBank/DDBJ databases">
        <title>A telomere-to-telomere, gap-free genome of sweet tea (Lithocarpus litseifolius).</title>
        <authorList>
            <person name="Zhou J."/>
        </authorList>
    </citation>
    <scope>NUCLEOTIDE SEQUENCE [LARGE SCALE GENOMIC DNA]</scope>
    <source>
        <strain evidence="2">Zhou-2022a</strain>
        <tissue evidence="2">Leaf</tissue>
    </source>
</reference>
<keyword evidence="1" id="KW-0067">ATP-binding</keyword>
<dbReference type="InterPro" id="IPR017441">
    <property type="entry name" value="Protein_kinase_ATP_BS"/>
</dbReference>
<dbReference type="InterPro" id="IPR011009">
    <property type="entry name" value="Kinase-like_dom_sf"/>
</dbReference>
<dbReference type="PROSITE" id="PS00107">
    <property type="entry name" value="PROTEIN_KINASE_ATP"/>
    <property type="match status" value="1"/>
</dbReference>
<evidence type="ECO:0000256" key="1">
    <source>
        <dbReference type="PROSITE-ProRule" id="PRU10141"/>
    </source>
</evidence>
<name>A0AAW2CUI8_9ROSI</name>
<evidence type="ECO:0000313" key="2">
    <source>
        <dbReference type="EMBL" id="KAL0001957.1"/>
    </source>
</evidence>
<keyword evidence="1" id="KW-0547">Nucleotide-binding</keyword>
<keyword evidence="3" id="KW-1185">Reference proteome</keyword>
<accession>A0AAW2CUI8</accession>
<sequence length="117" mass="13020">MRLSENIDGVSRDPNSKSWVRVPPQILGVGASVGQKRFCGITFGDDIILDMAPNPIELPWDEVRNFTNLHFKIGDGGFGAVYKGLFRGDVVAVKIADYNRTTDPKFKQWEVDVHALS</sequence>
<gene>
    <name evidence="2" type="ORF">SO802_015738</name>
</gene>
<feature type="binding site" evidence="1">
    <location>
        <position position="94"/>
    </location>
    <ligand>
        <name>ATP</name>
        <dbReference type="ChEBI" id="CHEBI:30616"/>
    </ligand>
</feature>
<proteinExistence type="predicted"/>
<dbReference type="AlphaFoldDB" id="A0AAW2CUI8"/>
<comment type="caution">
    <text evidence="2">The sequence shown here is derived from an EMBL/GenBank/DDBJ whole genome shotgun (WGS) entry which is preliminary data.</text>
</comment>
<dbReference type="EMBL" id="JAZDWU010000005">
    <property type="protein sequence ID" value="KAL0001957.1"/>
    <property type="molecule type" value="Genomic_DNA"/>
</dbReference>
<dbReference type="GO" id="GO:0005524">
    <property type="term" value="F:ATP binding"/>
    <property type="evidence" value="ECO:0007669"/>
    <property type="project" value="UniProtKB-UniRule"/>
</dbReference>
<evidence type="ECO:0008006" key="4">
    <source>
        <dbReference type="Google" id="ProtNLM"/>
    </source>
</evidence>
<dbReference type="Gene3D" id="3.30.200.20">
    <property type="entry name" value="Phosphorylase Kinase, domain 1"/>
    <property type="match status" value="1"/>
</dbReference>
<protein>
    <recommendedName>
        <fullName evidence="4">Protein kinase domain-containing protein</fullName>
    </recommendedName>
</protein>
<dbReference type="Proteomes" id="UP001459277">
    <property type="component" value="Unassembled WGS sequence"/>
</dbReference>
<organism evidence="2 3">
    <name type="scientific">Lithocarpus litseifolius</name>
    <dbReference type="NCBI Taxonomy" id="425828"/>
    <lineage>
        <taxon>Eukaryota</taxon>
        <taxon>Viridiplantae</taxon>
        <taxon>Streptophyta</taxon>
        <taxon>Embryophyta</taxon>
        <taxon>Tracheophyta</taxon>
        <taxon>Spermatophyta</taxon>
        <taxon>Magnoliopsida</taxon>
        <taxon>eudicotyledons</taxon>
        <taxon>Gunneridae</taxon>
        <taxon>Pentapetalae</taxon>
        <taxon>rosids</taxon>
        <taxon>fabids</taxon>
        <taxon>Fagales</taxon>
        <taxon>Fagaceae</taxon>
        <taxon>Lithocarpus</taxon>
    </lineage>
</organism>